<accession>A0A1M5ZI72</accession>
<dbReference type="Pfam" id="PF12704">
    <property type="entry name" value="MacB_PCD"/>
    <property type="match status" value="1"/>
</dbReference>
<dbReference type="Proteomes" id="UP000183954">
    <property type="component" value="Unassembled WGS sequence"/>
</dbReference>
<dbReference type="PANTHER" id="PTHR30572">
    <property type="entry name" value="MEMBRANE COMPONENT OF TRANSPORTER-RELATED"/>
    <property type="match status" value="1"/>
</dbReference>
<dbReference type="STRING" id="1121420.SAMN02746098_03285"/>
<dbReference type="GO" id="GO:0022857">
    <property type="term" value="F:transmembrane transporter activity"/>
    <property type="evidence" value="ECO:0007669"/>
    <property type="project" value="TreeGrafter"/>
</dbReference>
<evidence type="ECO:0000256" key="5">
    <source>
        <dbReference type="ARBA" id="ARBA00023136"/>
    </source>
</evidence>
<keyword evidence="3 7" id="KW-0812">Transmembrane</keyword>
<reference evidence="11" key="1">
    <citation type="submission" date="2016-11" db="EMBL/GenBank/DDBJ databases">
        <authorList>
            <person name="Varghese N."/>
            <person name="Submissions S."/>
        </authorList>
    </citation>
    <scope>NUCLEOTIDE SEQUENCE [LARGE SCALE GENOMIC DNA]</scope>
    <source>
        <strain evidence="11">DSM 15449</strain>
    </source>
</reference>
<gene>
    <name evidence="10" type="ORF">SAMN02746098_03285</name>
</gene>
<dbReference type="GO" id="GO:0005886">
    <property type="term" value="C:plasma membrane"/>
    <property type="evidence" value="ECO:0007669"/>
    <property type="project" value="UniProtKB-SubCell"/>
</dbReference>
<evidence type="ECO:0000256" key="1">
    <source>
        <dbReference type="ARBA" id="ARBA00004651"/>
    </source>
</evidence>
<evidence type="ECO:0000256" key="6">
    <source>
        <dbReference type="ARBA" id="ARBA00038076"/>
    </source>
</evidence>
<feature type="transmembrane region" description="Helical" evidence="7">
    <location>
        <begin position="20"/>
        <end position="38"/>
    </location>
</feature>
<sequence length="387" mass="42458">MRLTNIVVQNLRRRKMRSSLLMLSVIIGVASIIFLYTTTQAMQEDVANKLDQFGSNILVLPDTEQSLTFGGITVEAPTQIKELDMSLIPLMQTIKNKETLATIAPKLLANTKLKGREILLLGVDFPQEFQLKKWWKVDGLEKNQIPSADQVILGSDIASSLGLIPLQTVTILGQDFKIAGVIQPTGSTENDQAVFMDLAVLQKLTNRPNAISLIETAALCYTCPIEEVTQQLSDKLPGTKVTALMSSLESRDDTVNRFNLFARSVSLILLIASSLVITITMKSSVEERTREIGIFRAIGFRKRHIIIIILGEAGFLSLLGGLLGYILGMSMAVSSGSELMKAQVHISWQPNLLIYALSASLIIGLTASLYPALKAARLDPTESLRYL</sequence>
<name>A0A1M5ZI72_9FIRM</name>
<keyword evidence="4 7" id="KW-1133">Transmembrane helix</keyword>
<evidence type="ECO:0000256" key="3">
    <source>
        <dbReference type="ARBA" id="ARBA00022692"/>
    </source>
</evidence>
<dbReference type="Pfam" id="PF02687">
    <property type="entry name" value="FtsX"/>
    <property type="match status" value="1"/>
</dbReference>
<evidence type="ECO:0000313" key="11">
    <source>
        <dbReference type="Proteomes" id="UP000183954"/>
    </source>
</evidence>
<evidence type="ECO:0000256" key="2">
    <source>
        <dbReference type="ARBA" id="ARBA00022475"/>
    </source>
</evidence>
<dbReference type="PANTHER" id="PTHR30572:SF4">
    <property type="entry name" value="ABC TRANSPORTER PERMEASE YTRF"/>
    <property type="match status" value="1"/>
</dbReference>
<evidence type="ECO:0000256" key="7">
    <source>
        <dbReference type="SAM" id="Phobius"/>
    </source>
</evidence>
<keyword evidence="5 7" id="KW-0472">Membrane</keyword>
<dbReference type="InterPro" id="IPR050250">
    <property type="entry name" value="Macrolide_Exporter_MacB"/>
</dbReference>
<dbReference type="InterPro" id="IPR025857">
    <property type="entry name" value="MacB_PCD"/>
</dbReference>
<feature type="domain" description="ABC3 transporter permease C-terminal" evidence="8">
    <location>
        <begin position="264"/>
        <end position="380"/>
    </location>
</feature>
<dbReference type="EMBL" id="FQXJ01000012">
    <property type="protein sequence ID" value="SHI23926.1"/>
    <property type="molecule type" value="Genomic_DNA"/>
</dbReference>
<comment type="similarity">
    <text evidence="6">Belongs to the ABC-4 integral membrane protein family.</text>
</comment>
<proteinExistence type="inferred from homology"/>
<keyword evidence="11" id="KW-1185">Reference proteome</keyword>
<dbReference type="OrthoDB" id="239678at2"/>
<feature type="domain" description="MacB-like periplasmic core" evidence="9">
    <location>
        <begin position="18"/>
        <end position="205"/>
    </location>
</feature>
<comment type="subcellular location">
    <subcellularLocation>
        <location evidence="1">Cell membrane</location>
        <topology evidence="1">Multi-pass membrane protein</topology>
    </subcellularLocation>
</comment>
<evidence type="ECO:0000259" key="9">
    <source>
        <dbReference type="Pfam" id="PF12704"/>
    </source>
</evidence>
<organism evidence="10 11">
    <name type="scientific">Desulfosporosinus lacus DSM 15449</name>
    <dbReference type="NCBI Taxonomy" id="1121420"/>
    <lineage>
        <taxon>Bacteria</taxon>
        <taxon>Bacillati</taxon>
        <taxon>Bacillota</taxon>
        <taxon>Clostridia</taxon>
        <taxon>Eubacteriales</taxon>
        <taxon>Desulfitobacteriaceae</taxon>
        <taxon>Desulfosporosinus</taxon>
    </lineage>
</organism>
<protein>
    <submittedName>
        <fullName evidence="10">Putative ABC transport system permease protein</fullName>
    </submittedName>
</protein>
<feature type="transmembrane region" description="Helical" evidence="7">
    <location>
        <begin position="260"/>
        <end position="281"/>
    </location>
</feature>
<dbReference type="AlphaFoldDB" id="A0A1M5ZI72"/>
<evidence type="ECO:0000313" key="10">
    <source>
        <dbReference type="EMBL" id="SHI23926.1"/>
    </source>
</evidence>
<dbReference type="InterPro" id="IPR003838">
    <property type="entry name" value="ABC3_permease_C"/>
</dbReference>
<evidence type="ECO:0000256" key="4">
    <source>
        <dbReference type="ARBA" id="ARBA00022989"/>
    </source>
</evidence>
<evidence type="ECO:0000259" key="8">
    <source>
        <dbReference type="Pfam" id="PF02687"/>
    </source>
</evidence>
<feature type="transmembrane region" description="Helical" evidence="7">
    <location>
        <begin position="352"/>
        <end position="373"/>
    </location>
</feature>
<keyword evidence="2" id="KW-1003">Cell membrane</keyword>
<dbReference type="RefSeq" id="WP_073030797.1">
    <property type="nucleotide sequence ID" value="NZ_FQXJ01000012.1"/>
</dbReference>
<feature type="transmembrane region" description="Helical" evidence="7">
    <location>
        <begin position="305"/>
        <end position="332"/>
    </location>
</feature>